<reference evidence="4" key="1">
    <citation type="submission" date="2017-09" db="EMBL/GenBank/DDBJ databases">
        <title>Depth-based differentiation of microbial function through sediment-hosted aquifers and enrichment of novel symbionts in the deep terrestrial subsurface.</title>
        <authorList>
            <person name="Probst A.J."/>
            <person name="Ladd B."/>
            <person name="Jarett J.K."/>
            <person name="Geller-Mcgrath D.E."/>
            <person name="Sieber C.M.K."/>
            <person name="Emerson J.B."/>
            <person name="Anantharaman K."/>
            <person name="Thomas B.C."/>
            <person name="Malmstrom R."/>
            <person name="Stieglmeier M."/>
            <person name="Klingl A."/>
            <person name="Woyke T."/>
            <person name="Ryan C.M."/>
            <person name="Banfield J.F."/>
        </authorList>
    </citation>
    <scope>NUCLEOTIDE SEQUENCE [LARGE SCALE GENOMIC DNA]</scope>
</reference>
<dbReference type="EMBL" id="PFCB01000029">
    <property type="protein sequence ID" value="PIR74117.1"/>
    <property type="molecule type" value="Genomic_DNA"/>
</dbReference>
<dbReference type="Proteomes" id="UP000230154">
    <property type="component" value="Unassembled WGS sequence"/>
</dbReference>
<organism evidence="3 4">
    <name type="scientific">Candidatus Magasanikbacteria bacterium CG10_big_fil_rev_8_21_14_0_10_47_10</name>
    <dbReference type="NCBI Taxonomy" id="1974652"/>
    <lineage>
        <taxon>Bacteria</taxon>
        <taxon>Candidatus Magasanikiibacteriota</taxon>
    </lineage>
</organism>
<proteinExistence type="predicted"/>
<evidence type="ECO:0000313" key="4">
    <source>
        <dbReference type="Proteomes" id="UP000230154"/>
    </source>
</evidence>
<feature type="transmembrane region" description="Helical" evidence="1">
    <location>
        <begin position="91"/>
        <end position="109"/>
    </location>
</feature>
<feature type="chain" id="PRO_5013950631" evidence="2">
    <location>
        <begin position="21"/>
        <end position="119"/>
    </location>
</feature>
<accession>A0A2H0TRS8</accession>
<dbReference type="Pfam" id="PF18895">
    <property type="entry name" value="T4SS_pilin"/>
    <property type="match status" value="1"/>
</dbReference>
<evidence type="ECO:0000256" key="2">
    <source>
        <dbReference type="SAM" id="SignalP"/>
    </source>
</evidence>
<evidence type="ECO:0000313" key="3">
    <source>
        <dbReference type="EMBL" id="PIR74117.1"/>
    </source>
</evidence>
<protein>
    <submittedName>
        <fullName evidence="3">Uncharacterized protein</fullName>
    </submittedName>
</protein>
<gene>
    <name evidence="3" type="ORF">COU35_04130</name>
</gene>
<comment type="caution">
    <text evidence="3">The sequence shown here is derived from an EMBL/GenBank/DDBJ whole genome shotgun (WGS) entry which is preliminary data.</text>
</comment>
<name>A0A2H0TRS8_9BACT</name>
<evidence type="ECO:0000256" key="1">
    <source>
        <dbReference type="SAM" id="Phobius"/>
    </source>
</evidence>
<keyword evidence="2" id="KW-0732">Signal</keyword>
<feature type="transmembrane region" description="Helical" evidence="1">
    <location>
        <begin position="48"/>
        <end position="70"/>
    </location>
</feature>
<dbReference type="AlphaFoldDB" id="A0A2H0TRS8"/>
<feature type="signal peptide" evidence="2">
    <location>
        <begin position="1"/>
        <end position="20"/>
    </location>
</feature>
<keyword evidence="1" id="KW-0472">Membrane</keyword>
<sequence length="119" mass="12183">MKKYILFFCVSLILLSPALAVGNLGSALGNLGQAGSAAGTTEGDVSTIAGTAINVALSLVGLIFLVLMVYAGYLWMTARGEEGQVDKAKKIISAAIIGMVIVLGAYAITQLVTTRFGSA</sequence>
<keyword evidence="1" id="KW-0812">Transmembrane</keyword>
<keyword evidence="1" id="KW-1133">Transmembrane helix</keyword>
<dbReference type="InterPro" id="IPR043993">
    <property type="entry name" value="T4SS_pilin"/>
</dbReference>